<proteinExistence type="inferred from homology"/>
<dbReference type="EMBL" id="BRPK01000004">
    <property type="protein sequence ID" value="GLB37816.1"/>
    <property type="molecule type" value="Genomic_DNA"/>
</dbReference>
<reference evidence="3" key="1">
    <citation type="submission" date="2022-07" db="EMBL/GenBank/DDBJ databases">
        <title>The genome of Lyophyllum shimeji provides insight into the initial evolution of ectomycorrhizal fungal genome.</title>
        <authorList>
            <person name="Kobayashi Y."/>
            <person name="Shibata T."/>
            <person name="Hirakawa H."/>
            <person name="Shigenobu S."/>
            <person name="Nishiyama T."/>
            <person name="Yamada A."/>
            <person name="Hasebe M."/>
            <person name="Kawaguchi M."/>
        </authorList>
    </citation>
    <scope>NUCLEOTIDE SEQUENCE</scope>
    <source>
        <strain evidence="3">AT787</strain>
    </source>
</reference>
<dbReference type="AlphaFoldDB" id="A0A9P3PM35"/>
<dbReference type="PANTHER" id="PTHR44229">
    <property type="entry name" value="15-HYDROXYPROSTAGLANDIN DEHYDROGENASE [NAD(+)]"/>
    <property type="match status" value="1"/>
</dbReference>
<dbReference type="PRINTS" id="PR00081">
    <property type="entry name" value="GDHRDH"/>
</dbReference>
<dbReference type="Proteomes" id="UP001063166">
    <property type="component" value="Unassembled WGS sequence"/>
</dbReference>
<dbReference type="PANTHER" id="PTHR44229:SF4">
    <property type="entry name" value="15-HYDROXYPROSTAGLANDIN DEHYDROGENASE [NAD(+)]"/>
    <property type="match status" value="1"/>
</dbReference>
<dbReference type="InterPro" id="IPR002347">
    <property type="entry name" value="SDR_fam"/>
</dbReference>
<accession>A0A9P3PM35</accession>
<evidence type="ECO:0000313" key="3">
    <source>
        <dbReference type="EMBL" id="GLB37816.1"/>
    </source>
</evidence>
<dbReference type="GO" id="GO:0005737">
    <property type="term" value="C:cytoplasm"/>
    <property type="evidence" value="ECO:0007669"/>
    <property type="project" value="TreeGrafter"/>
</dbReference>
<evidence type="ECO:0000313" key="4">
    <source>
        <dbReference type="Proteomes" id="UP001063166"/>
    </source>
</evidence>
<dbReference type="InterPro" id="IPR036291">
    <property type="entry name" value="NAD(P)-bd_dom_sf"/>
</dbReference>
<keyword evidence="2" id="KW-0560">Oxidoreductase</keyword>
<gene>
    <name evidence="3" type="ORF">LshimejAT787_0408670</name>
</gene>
<dbReference type="Gene3D" id="3.40.50.720">
    <property type="entry name" value="NAD(P)-binding Rossmann-like Domain"/>
    <property type="match status" value="1"/>
</dbReference>
<dbReference type="SUPFAM" id="SSF51735">
    <property type="entry name" value="NAD(P)-binding Rossmann-fold domains"/>
    <property type="match status" value="1"/>
</dbReference>
<comment type="similarity">
    <text evidence="1">Belongs to the short-chain dehydrogenases/reductases (SDR) family.</text>
</comment>
<dbReference type="Pfam" id="PF00106">
    <property type="entry name" value="adh_short"/>
    <property type="match status" value="1"/>
</dbReference>
<comment type="caution">
    <text evidence="3">The sequence shown here is derived from an EMBL/GenBank/DDBJ whole genome shotgun (WGS) entry which is preliminary data.</text>
</comment>
<sequence>MEGALYSTAERLLSAPDLQDRLRRRDVRKRLQPWTVGTSLLRGVEGKWLRTGKKWAACRVTPEALRTLGEEHIGNVPRRDTGTSGQHWDGTRTPTCPPHAITPFGPPPKFNVKQVLYDHASRLKDTVVVITGAANGIGRETALQLASHGAKVVIGDLDVAGAEKTVRDIENAGGTAVSMKCNVTVWDDQVAMFELALSKFGAVDVVVPNAGVSELGQFTKVTFKDGKPVKPDTRTLDVNLTGVTYSAYLAQHYLRVNRDLNSTTLKALVLIGSVASWTGIPRAPMYTASKHAVLGIMRSLYPEFHLRNIRIACIHPFFADTAIVPTPIKVFLAGIPLASIPRIAGSIIHAATDPDPDTNGSAFLLNDDGPVFRVPREEFKMGVYKMIDDRANALLKGATGARYYARVLRDLVRVFRRPMLVAALGVAAAKMVWEYRELILGYIQKYVSL</sequence>
<organism evidence="3 4">
    <name type="scientific">Lyophyllum shimeji</name>
    <name type="common">Hon-shimeji</name>
    <name type="synonym">Tricholoma shimeji</name>
    <dbReference type="NCBI Taxonomy" id="47721"/>
    <lineage>
        <taxon>Eukaryota</taxon>
        <taxon>Fungi</taxon>
        <taxon>Dikarya</taxon>
        <taxon>Basidiomycota</taxon>
        <taxon>Agaricomycotina</taxon>
        <taxon>Agaricomycetes</taxon>
        <taxon>Agaricomycetidae</taxon>
        <taxon>Agaricales</taxon>
        <taxon>Tricholomatineae</taxon>
        <taxon>Lyophyllaceae</taxon>
        <taxon>Lyophyllum</taxon>
    </lineage>
</organism>
<evidence type="ECO:0000256" key="1">
    <source>
        <dbReference type="ARBA" id="ARBA00006484"/>
    </source>
</evidence>
<evidence type="ECO:0000256" key="2">
    <source>
        <dbReference type="ARBA" id="ARBA00023002"/>
    </source>
</evidence>
<dbReference type="OrthoDB" id="5371740at2759"/>
<keyword evidence="4" id="KW-1185">Reference proteome</keyword>
<dbReference type="GO" id="GO:0016616">
    <property type="term" value="F:oxidoreductase activity, acting on the CH-OH group of donors, NAD or NADP as acceptor"/>
    <property type="evidence" value="ECO:0007669"/>
    <property type="project" value="TreeGrafter"/>
</dbReference>
<protein>
    <submittedName>
        <fullName evidence="3">Enoyl-(Acyl carrier protein) reductase</fullName>
    </submittedName>
</protein>
<name>A0A9P3PM35_LYOSH</name>